<evidence type="ECO:0000256" key="1">
    <source>
        <dbReference type="ARBA" id="ARBA00001946"/>
    </source>
</evidence>
<dbReference type="EMBL" id="VNHO01000026">
    <property type="protein sequence ID" value="TYP50358.1"/>
    <property type="molecule type" value="Genomic_DNA"/>
</dbReference>
<feature type="transmembrane region" description="Helical" evidence="10">
    <location>
        <begin position="51"/>
        <end position="68"/>
    </location>
</feature>
<evidence type="ECO:0000256" key="3">
    <source>
        <dbReference type="ARBA" id="ARBA00005985"/>
    </source>
</evidence>
<dbReference type="FunFam" id="1.10.357.140:FF:000008">
    <property type="entry name" value="4-hydroxybenzoate octaprenyltransferase"/>
    <property type="match status" value="1"/>
</dbReference>
<organism evidence="11 12">
    <name type="scientific">Thermosediminibacter litoriperuensis</name>
    <dbReference type="NCBI Taxonomy" id="291989"/>
    <lineage>
        <taxon>Bacteria</taxon>
        <taxon>Bacillati</taxon>
        <taxon>Bacillota</taxon>
        <taxon>Clostridia</taxon>
        <taxon>Thermosediminibacterales</taxon>
        <taxon>Thermosediminibacteraceae</taxon>
        <taxon>Thermosediminibacter</taxon>
    </lineage>
</organism>
<evidence type="ECO:0000256" key="5">
    <source>
        <dbReference type="ARBA" id="ARBA00022679"/>
    </source>
</evidence>
<evidence type="ECO:0000256" key="9">
    <source>
        <dbReference type="ARBA" id="ARBA00034524"/>
    </source>
</evidence>
<dbReference type="GO" id="GO:0006744">
    <property type="term" value="P:ubiquinone biosynthetic process"/>
    <property type="evidence" value="ECO:0007669"/>
    <property type="project" value="TreeGrafter"/>
</dbReference>
<comment type="similarity">
    <text evidence="3">Belongs to the UbiA prenyltransferase family.</text>
</comment>
<dbReference type="NCBIfam" id="TIGR01475">
    <property type="entry name" value="ubiA_other"/>
    <property type="match status" value="1"/>
</dbReference>
<keyword evidence="4" id="KW-0997">Cell inner membrane</keyword>
<dbReference type="GO" id="GO:0005886">
    <property type="term" value="C:plasma membrane"/>
    <property type="evidence" value="ECO:0007669"/>
    <property type="project" value="TreeGrafter"/>
</dbReference>
<keyword evidence="7 10" id="KW-1133">Transmembrane helix</keyword>
<dbReference type="PANTHER" id="PTHR11048">
    <property type="entry name" value="PRENYLTRANSFERASES"/>
    <property type="match status" value="1"/>
</dbReference>
<dbReference type="OrthoDB" id="9782418at2"/>
<comment type="cofactor">
    <cofactor evidence="1">
        <name>Mg(2+)</name>
        <dbReference type="ChEBI" id="CHEBI:18420"/>
    </cofactor>
</comment>
<feature type="transmembrane region" description="Helical" evidence="10">
    <location>
        <begin position="278"/>
        <end position="297"/>
    </location>
</feature>
<accession>A0A5S5AL42</accession>
<dbReference type="GO" id="GO:0008412">
    <property type="term" value="F:4-hydroxybenzoate polyprenyltransferase activity"/>
    <property type="evidence" value="ECO:0007669"/>
    <property type="project" value="UniProtKB-EC"/>
</dbReference>
<evidence type="ECO:0000313" key="12">
    <source>
        <dbReference type="Proteomes" id="UP000322294"/>
    </source>
</evidence>
<comment type="caution">
    <text evidence="11">The sequence shown here is derived from an EMBL/GenBank/DDBJ whole genome shotgun (WGS) entry which is preliminary data.</text>
</comment>
<dbReference type="Pfam" id="PF01040">
    <property type="entry name" value="UbiA"/>
    <property type="match status" value="1"/>
</dbReference>
<dbReference type="FunFam" id="1.20.120.1780:FF:000001">
    <property type="entry name" value="4-hydroxybenzoate octaprenyltransferase"/>
    <property type="match status" value="1"/>
</dbReference>
<keyword evidence="6 10" id="KW-0812">Transmembrane</keyword>
<evidence type="ECO:0000313" key="11">
    <source>
        <dbReference type="EMBL" id="TYP50358.1"/>
    </source>
</evidence>
<feature type="transmembrane region" description="Helical" evidence="10">
    <location>
        <begin position="146"/>
        <end position="166"/>
    </location>
</feature>
<dbReference type="RefSeq" id="WP_148867707.1">
    <property type="nucleotide sequence ID" value="NZ_VNHO01000026.1"/>
</dbReference>
<comment type="subcellular location">
    <subcellularLocation>
        <location evidence="2">Membrane</location>
        <topology evidence="2">Multi-pass membrane protein</topology>
    </subcellularLocation>
</comment>
<dbReference type="InterPro" id="IPR039653">
    <property type="entry name" value="Prenyltransferase"/>
</dbReference>
<evidence type="ECO:0000256" key="2">
    <source>
        <dbReference type="ARBA" id="ARBA00004141"/>
    </source>
</evidence>
<name>A0A5S5AL42_9FIRM</name>
<keyword evidence="8 10" id="KW-0472">Membrane</keyword>
<dbReference type="CDD" id="cd13959">
    <property type="entry name" value="PT_UbiA_COQ2"/>
    <property type="match status" value="1"/>
</dbReference>
<evidence type="ECO:0000256" key="8">
    <source>
        <dbReference type="ARBA" id="ARBA00023136"/>
    </source>
</evidence>
<dbReference type="EC" id="2.5.1.39" evidence="9"/>
<dbReference type="AlphaFoldDB" id="A0A5S5AL42"/>
<reference evidence="11 12" key="1">
    <citation type="submission" date="2019-07" db="EMBL/GenBank/DDBJ databases">
        <title>Genomic Encyclopedia of Type Strains, Phase I: the one thousand microbial genomes (KMG-I) project.</title>
        <authorList>
            <person name="Kyrpides N."/>
        </authorList>
    </citation>
    <scope>NUCLEOTIDE SEQUENCE [LARGE SCALE GENOMIC DNA]</scope>
    <source>
        <strain evidence="11 12">DSM 16647</strain>
    </source>
</reference>
<evidence type="ECO:0000256" key="4">
    <source>
        <dbReference type="ARBA" id="ARBA00022519"/>
    </source>
</evidence>
<dbReference type="InterPro" id="IPR000537">
    <property type="entry name" value="UbiA_prenyltransferase"/>
</dbReference>
<evidence type="ECO:0000256" key="7">
    <source>
        <dbReference type="ARBA" id="ARBA00022989"/>
    </source>
</evidence>
<evidence type="ECO:0000256" key="10">
    <source>
        <dbReference type="SAM" id="Phobius"/>
    </source>
</evidence>
<keyword evidence="12" id="KW-1185">Reference proteome</keyword>
<dbReference type="Proteomes" id="UP000322294">
    <property type="component" value="Unassembled WGS sequence"/>
</dbReference>
<feature type="transmembrane region" description="Helical" evidence="10">
    <location>
        <begin position="21"/>
        <end position="45"/>
    </location>
</feature>
<proteinExistence type="inferred from homology"/>
<dbReference type="InterPro" id="IPR044878">
    <property type="entry name" value="UbiA_sf"/>
</dbReference>
<feature type="transmembrane region" description="Helical" evidence="10">
    <location>
        <begin position="231"/>
        <end position="258"/>
    </location>
</feature>
<feature type="transmembrane region" description="Helical" evidence="10">
    <location>
        <begin position="172"/>
        <end position="192"/>
    </location>
</feature>
<feature type="transmembrane region" description="Helical" evidence="10">
    <location>
        <begin position="99"/>
        <end position="117"/>
    </location>
</feature>
<dbReference type="PANTHER" id="PTHR11048:SF28">
    <property type="entry name" value="4-HYDROXYBENZOATE POLYPRENYLTRANSFERASE, MITOCHONDRIAL"/>
    <property type="match status" value="1"/>
</dbReference>
<keyword evidence="4" id="KW-1003">Cell membrane</keyword>
<dbReference type="InterPro" id="IPR006371">
    <property type="entry name" value="Polyprenyltransferase_UbiA-li"/>
</dbReference>
<gene>
    <name evidence="11" type="ORF">LZ11_02011</name>
</gene>
<evidence type="ECO:0000256" key="6">
    <source>
        <dbReference type="ARBA" id="ARBA00022692"/>
    </source>
</evidence>
<dbReference type="Gene3D" id="1.10.357.140">
    <property type="entry name" value="UbiA prenyltransferase"/>
    <property type="match status" value="1"/>
</dbReference>
<dbReference type="Gene3D" id="1.20.120.1780">
    <property type="entry name" value="UbiA prenyltransferase"/>
    <property type="match status" value="1"/>
</dbReference>
<keyword evidence="5 11" id="KW-0808">Transferase</keyword>
<protein>
    <recommendedName>
        <fullName evidence="9">4-hydroxybenzoate polyprenyltransferase</fullName>
        <ecNumber evidence="9">2.5.1.39</ecNumber>
    </recommendedName>
</protein>
<sequence length="298" mass="33045">MDSKGHSVSLIGAMMRRLKTYGDLVMFSHTLFSLPFSLIAMFWAAGGFPPARVFFWAMVALFGARNGANALNRLVDRDIDAKNPRTAGRHIPMGIVKEYEAFIIVVFCFAALVLAAFELNPLCVKLLPVTIFLFLVYSYTKRFTWLCHVILGLACGGAPVGAWIAVTGQIQWPAVVLGAAVMLWVAGFDIIYGSQDVDFDTSHGLHSIPVKFGIKNALKVSAAFHGISMGLLFYLYFLMNMGYLYLLGLVIISCFLYAEHKLVSPTNLKHVTIASYDINQIVSVVFFIFSTMDIFILR</sequence>